<comment type="similarity">
    <text evidence="2">Belongs to the bacterial solute-binding protein 2 family.</text>
</comment>
<dbReference type="CDD" id="cd01536">
    <property type="entry name" value="PBP1_ABC_sugar_binding-like"/>
    <property type="match status" value="1"/>
</dbReference>
<feature type="signal peptide" evidence="3">
    <location>
        <begin position="1"/>
        <end position="26"/>
    </location>
</feature>
<dbReference type="Pfam" id="PF13407">
    <property type="entry name" value="Peripla_BP_4"/>
    <property type="match status" value="1"/>
</dbReference>
<feature type="domain" description="Periplasmic binding protein" evidence="4">
    <location>
        <begin position="31"/>
        <end position="284"/>
    </location>
</feature>
<comment type="caution">
    <text evidence="5">The sequence shown here is derived from an EMBL/GenBank/DDBJ whole genome shotgun (WGS) entry which is preliminary data.</text>
</comment>
<name>A0ABV2DD38_9HYPH</name>
<evidence type="ECO:0000256" key="3">
    <source>
        <dbReference type="SAM" id="SignalP"/>
    </source>
</evidence>
<evidence type="ECO:0000256" key="1">
    <source>
        <dbReference type="ARBA" id="ARBA00004418"/>
    </source>
</evidence>
<dbReference type="Gene3D" id="3.40.50.2300">
    <property type="match status" value="2"/>
</dbReference>
<dbReference type="PANTHER" id="PTHR30036:SF7">
    <property type="entry name" value="ABC TRANSPORTER PERIPLASMIC-BINDING PROTEIN YPHF"/>
    <property type="match status" value="1"/>
</dbReference>
<dbReference type="InterPro" id="IPR025997">
    <property type="entry name" value="SBP_2_dom"/>
</dbReference>
<sequence length="356" mass="36536">MAVNKTRPILVLGAIALALGMSSAHAEDITIGFVAHAQGDPFVQQIQDGAQAAATDLGAKLVVAQQAGGAPEGQLKLVQNFANSGAQGIATSVPGESMAKGLNEIIGGGVPIVQFNLLSIAVNAPYVGEKSVESGRILGRMVVDKLGGASAKGTVILGNCFPGFPVLENRAKGVEESLKKAPGLKVLGPFDVKVSAVDNYNRWEQLYGANPEAVALIGLCAPDVTSLGKLNAANGDKFVAGGYDLTELNLKAVKEGHAYVTIGQSAFVQGYLPVALLVNAIKGGKKLSAGFYNAGSQIVTADKVDMGNGLPSVSFDEAQKLAADPAATAAYYKAWTKTLTADMLSATPKPISAESE</sequence>
<evidence type="ECO:0000313" key="6">
    <source>
        <dbReference type="Proteomes" id="UP001548832"/>
    </source>
</evidence>
<gene>
    <name evidence="5" type="ORF">ABVQ20_13340</name>
</gene>
<dbReference type="InterPro" id="IPR050555">
    <property type="entry name" value="Bact_Solute-Bind_Prot2"/>
</dbReference>
<keyword evidence="6" id="KW-1185">Reference proteome</keyword>
<accession>A0ABV2DD38</accession>
<organism evidence="5 6">
    <name type="scientific">Mesorhizobium shangrilense</name>
    <dbReference type="NCBI Taxonomy" id="460060"/>
    <lineage>
        <taxon>Bacteria</taxon>
        <taxon>Pseudomonadati</taxon>
        <taxon>Pseudomonadota</taxon>
        <taxon>Alphaproteobacteria</taxon>
        <taxon>Hyphomicrobiales</taxon>
        <taxon>Phyllobacteriaceae</taxon>
        <taxon>Mesorhizobium</taxon>
    </lineage>
</organism>
<dbReference type="InterPro" id="IPR028082">
    <property type="entry name" value="Peripla_BP_I"/>
</dbReference>
<proteinExistence type="inferred from homology"/>
<dbReference type="Proteomes" id="UP001548832">
    <property type="component" value="Unassembled WGS sequence"/>
</dbReference>
<evidence type="ECO:0000256" key="2">
    <source>
        <dbReference type="ARBA" id="ARBA00007639"/>
    </source>
</evidence>
<reference evidence="5 6" key="1">
    <citation type="submission" date="2024-06" db="EMBL/GenBank/DDBJ databases">
        <authorList>
            <person name="Kim D.-U."/>
        </authorList>
    </citation>
    <scope>NUCLEOTIDE SEQUENCE [LARGE SCALE GENOMIC DNA]</scope>
    <source>
        <strain evidence="5 6">KACC15460</strain>
    </source>
</reference>
<keyword evidence="3" id="KW-0732">Signal</keyword>
<protein>
    <submittedName>
        <fullName evidence="5">Sugar ABC transporter substrate-binding protein</fullName>
    </submittedName>
</protein>
<comment type="subcellular location">
    <subcellularLocation>
        <location evidence="1">Periplasm</location>
    </subcellularLocation>
</comment>
<evidence type="ECO:0000259" key="4">
    <source>
        <dbReference type="Pfam" id="PF13407"/>
    </source>
</evidence>
<feature type="chain" id="PRO_5046632282" evidence="3">
    <location>
        <begin position="27"/>
        <end position="356"/>
    </location>
</feature>
<dbReference type="EMBL" id="JBEWSZ010000001">
    <property type="protein sequence ID" value="MET2827961.1"/>
    <property type="molecule type" value="Genomic_DNA"/>
</dbReference>
<dbReference type="RefSeq" id="WP_354459963.1">
    <property type="nucleotide sequence ID" value="NZ_JBEWSZ010000001.1"/>
</dbReference>
<dbReference type="PANTHER" id="PTHR30036">
    <property type="entry name" value="D-XYLOSE-BINDING PERIPLASMIC PROTEIN"/>
    <property type="match status" value="1"/>
</dbReference>
<dbReference type="SUPFAM" id="SSF53822">
    <property type="entry name" value="Periplasmic binding protein-like I"/>
    <property type="match status" value="1"/>
</dbReference>
<evidence type="ECO:0000313" key="5">
    <source>
        <dbReference type="EMBL" id="MET2827961.1"/>
    </source>
</evidence>